<dbReference type="GO" id="GO:0050660">
    <property type="term" value="F:flavin adenine dinucleotide binding"/>
    <property type="evidence" value="ECO:0007669"/>
    <property type="project" value="InterPro"/>
</dbReference>
<dbReference type="InterPro" id="IPR007867">
    <property type="entry name" value="GMC_OxRtase_C"/>
</dbReference>
<dbReference type="PANTHER" id="PTHR11552:SF80">
    <property type="entry name" value="GMC OXIDOREDUCTASE"/>
    <property type="match status" value="1"/>
</dbReference>
<accession>A0A427XY52</accession>
<dbReference type="Proteomes" id="UP000279259">
    <property type="component" value="Unassembled WGS sequence"/>
</dbReference>
<keyword evidence="5" id="KW-1185">Reference proteome</keyword>
<reference evidence="4 5" key="1">
    <citation type="submission" date="2018-11" db="EMBL/GenBank/DDBJ databases">
        <title>Genome sequence of Saitozyma podzolica DSM 27192.</title>
        <authorList>
            <person name="Aliyu H."/>
            <person name="Gorte O."/>
            <person name="Ochsenreither K."/>
        </authorList>
    </citation>
    <scope>NUCLEOTIDE SEQUENCE [LARGE SCALE GENOMIC DNA]</scope>
    <source>
        <strain evidence="4 5">DSM 27192</strain>
    </source>
</reference>
<dbReference type="SUPFAM" id="SSF51905">
    <property type="entry name" value="FAD/NAD(P)-binding domain"/>
    <property type="match status" value="1"/>
</dbReference>
<dbReference type="STRING" id="1890683.A0A427XY52"/>
<dbReference type="Pfam" id="PF05199">
    <property type="entry name" value="GMC_oxred_C"/>
    <property type="match status" value="1"/>
</dbReference>
<dbReference type="PIRSF" id="PIRSF000137">
    <property type="entry name" value="Alcohol_oxidase"/>
    <property type="match status" value="1"/>
</dbReference>
<evidence type="ECO:0000313" key="5">
    <source>
        <dbReference type="Proteomes" id="UP000279259"/>
    </source>
</evidence>
<dbReference type="EMBL" id="RSCD01000024">
    <property type="protein sequence ID" value="RSH83717.1"/>
    <property type="molecule type" value="Genomic_DNA"/>
</dbReference>
<evidence type="ECO:0000256" key="1">
    <source>
        <dbReference type="ARBA" id="ARBA00001974"/>
    </source>
</evidence>
<dbReference type="PANTHER" id="PTHR11552">
    <property type="entry name" value="GLUCOSE-METHANOL-CHOLINE GMC OXIDOREDUCTASE"/>
    <property type="match status" value="1"/>
</dbReference>
<evidence type="ECO:0000256" key="2">
    <source>
        <dbReference type="ARBA" id="ARBA00010790"/>
    </source>
</evidence>
<comment type="similarity">
    <text evidence="2">Belongs to the GMC oxidoreductase family.</text>
</comment>
<dbReference type="GO" id="GO:0016614">
    <property type="term" value="F:oxidoreductase activity, acting on CH-OH group of donors"/>
    <property type="evidence" value="ECO:0007669"/>
    <property type="project" value="InterPro"/>
</dbReference>
<dbReference type="InterPro" id="IPR000172">
    <property type="entry name" value="GMC_OxRdtase_N"/>
</dbReference>
<dbReference type="Pfam" id="PF13450">
    <property type="entry name" value="NAD_binding_8"/>
    <property type="match status" value="1"/>
</dbReference>
<gene>
    <name evidence="4" type="ORF">EHS25_005621</name>
</gene>
<dbReference type="Gene3D" id="3.30.560.10">
    <property type="entry name" value="Glucose Oxidase, domain 3"/>
    <property type="match status" value="1"/>
</dbReference>
<proteinExistence type="inferred from homology"/>
<name>A0A427XY52_9TREE</name>
<dbReference type="OrthoDB" id="269227at2759"/>
<dbReference type="Pfam" id="PF00732">
    <property type="entry name" value="GMC_oxred_N"/>
    <property type="match status" value="1"/>
</dbReference>
<dbReference type="Gene3D" id="3.50.50.60">
    <property type="entry name" value="FAD/NAD(P)-binding domain"/>
    <property type="match status" value="1"/>
</dbReference>
<dbReference type="PROSITE" id="PS00624">
    <property type="entry name" value="GMC_OXRED_2"/>
    <property type="match status" value="1"/>
</dbReference>
<comment type="caution">
    <text evidence="4">The sequence shown here is derived from an EMBL/GenBank/DDBJ whole genome shotgun (WGS) entry which is preliminary data.</text>
</comment>
<evidence type="ECO:0000313" key="4">
    <source>
        <dbReference type="EMBL" id="RSH83717.1"/>
    </source>
</evidence>
<dbReference type="SUPFAM" id="SSF54373">
    <property type="entry name" value="FAD-linked reductases, C-terminal domain"/>
    <property type="match status" value="1"/>
</dbReference>
<organism evidence="4 5">
    <name type="scientific">Saitozyma podzolica</name>
    <dbReference type="NCBI Taxonomy" id="1890683"/>
    <lineage>
        <taxon>Eukaryota</taxon>
        <taxon>Fungi</taxon>
        <taxon>Dikarya</taxon>
        <taxon>Basidiomycota</taxon>
        <taxon>Agaricomycotina</taxon>
        <taxon>Tremellomycetes</taxon>
        <taxon>Tremellales</taxon>
        <taxon>Trimorphomycetaceae</taxon>
        <taxon>Saitozyma</taxon>
    </lineage>
</organism>
<comment type="cofactor">
    <cofactor evidence="1">
        <name>FAD</name>
        <dbReference type="ChEBI" id="CHEBI:57692"/>
    </cofactor>
</comment>
<dbReference type="InterPro" id="IPR036188">
    <property type="entry name" value="FAD/NAD-bd_sf"/>
</dbReference>
<dbReference type="InterPro" id="IPR012132">
    <property type="entry name" value="GMC_OxRdtase"/>
</dbReference>
<protein>
    <recommendedName>
        <fullName evidence="3">Glucose-methanol-choline oxidoreductase N-terminal domain-containing protein</fullName>
    </recommendedName>
</protein>
<evidence type="ECO:0000259" key="3">
    <source>
        <dbReference type="PROSITE" id="PS00624"/>
    </source>
</evidence>
<sequence length="636" mass="69351">MSEDARVELEGYEYVVVGSGAGGAPLASNLARNGHKVLVLEAGEDQGDNIYQQVPGLNAFSSEDESMAWNYYVKHYDDEMRAQRDSKMTWKTPDGKLHVGANPPAGSKQKGILYPRAGTLGGCASHHAMISVYPHESDWAHIAHLTGDASWAPESMRQYYERLENCQYLLPSNATKGHGFNGWLGVDHADVRLALGDLRLLSMVRAAAMVHGGGPVAGLNELAGLLTRDLNANGQERDAHEGLYQIPIGTTKGKRKGPRELLLETANAVDENGSKRYALDIRTKCLATRVILEKGPDGKPKATGIEFQDGKSLYEADPRSTGAQGTNGRVIVSREVILSAGAYNTPQLLKLSGIGPADELAKHAIEVQVHLPGVGKNLQDRYEVGVISQTKEDLAIIANCTWGEPGDPCLEQWRRHRGPYLSNGFALSIVKKSTVALHDPDLFIFGGPVNFGGYHPDYCRRTVADKKHFTWTVLKAHTGNHAGTVTLTSPDPRKAPEVNFHYFDTGTTESGADERDLQALSEGVVLVRDILHEVGLPHFEEDVPGPAVSTPEQVREFLKNEAWGHHASCTCPIGPLGDHNAVLDSRFRVQGVNNLRVVDASVFPRIPGYFIVVPIYMISEKAVDVLLEDIGEKRHA</sequence>
<dbReference type="AlphaFoldDB" id="A0A427XY52"/>
<feature type="domain" description="Glucose-methanol-choline oxidoreductase N-terminal" evidence="3">
    <location>
        <begin position="341"/>
        <end position="355"/>
    </location>
</feature>